<feature type="domain" description="NodB homology" evidence="1">
    <location>
        <begin position="1"/>
        <end position="190"/>
    </location>
</feature>
<dbReference type="Pfam" id="PF01522">
    <property type="entry name" value="Polysacc_deac_1"/>
    <property type="match status" value="1"/>
</dbReference>
<dbReference type="OrthoDB" id="62208at2"/>
<dbReference type="FunCoup" id="A0A212PR73">
    <property type="interactions" value="53"/>
</dbReference>
<dbReference type="GO" id="GO:0016810">
    <property type="term" value="F:hydrolase activity, acting on carbon-nitrogen (but not peptide) bonds"/>
    <property type="evidence" value="ECO:0007669"/>
    <property type="project" value="InterPro"/>
</dbReference>
<sequence length="198" mass="22343">MVALTFDDCFLPDLVEPLLQDLEAVGARATFFCVGRVFRSHPELARRLVAGGHELGNHTLHHRMLAPRPDRRVIDTEIDGWQRAVEEALGGPYPTRWFRPPGMAGFTTEADPKILEAVRRRGMRVALWTLDVYRSLDRLGVRDPEKVAAFLRERVRGGEVVLLHVSTSNVEGARRVLPELAARFRLVTLSEMFPPDSP</sequence>
<proteinExistence type="predicted"/>
<reference evidence="3" key="1">
    <citation type="submission" date="2017-06" db="EMBL/GenBank/DDBJ databases">
        <authorList>
            <person name="Varghese N."/>
            <person name="Submissions S."/>
        </authorList>
    </citation>
    <scope>NUCLEOTIDE SEQUENCE [LARGE SCALE GENOMIC DNA]</scope>
    <source>
        <strain evidence="3">JAD2</strain>
    </source>
</reference>
<dbReference type="PROSITE" id="PS51677">
    <property type="entry name" value="NODB"/>
    <property type="match status" value="1"/>
</dbReference>
<keyword evidence="3" id="KW-1185">Reference proteome</keyword>
<dbReference type="Gene3D" id="3.20.20.370">
    <property type="entry name" value="Glycoside hydrolase/deacetylase"/>
    <property type="match status" value="1"/>
</dbReference>
<dbReference type="InParanoid" id="A0A212PR73"/>
<dbReference type="InterPro" id="IPR011330">
    <property type="entry name" value="Glyco_hydro/deAcase_b/a-brl"/>
</dbReference>
<dbReference type="InterPro" id="IPR002509">
    <property type="entry name" value="NODB_dom"/>
</dbReference>
<protein>
    <submittedName>
        <fullName evidence="2">Peptidoglycan/xylan/chitin deacetylase, PgdA/CDA1 family</fullName>
    </submittedName>
</protein>
<dbReference type="EMBL" id="FYEK01000002">
    <property type="protein sequence ID" value="SNB49406.1"/>
    <property type="molecule type" value="Genomic_DNA"/>
</dbReference>
<gene>
    <name evidence="2" type="ORF">SAMN02746019_00029440</name>
</gene>
<dbReference type="RefSeq" id="WP_159461488.1">
    <property type="nucleotide sequence ID" value="NZ_FYEK01000002.1"/>
</dbReference>
<dbReference type="Proteomes" id="UP000197025">
    <property type="component" value="Unassembled WGS sequence"/>
</dbReference>
<evidence type="ECO:0000313" key="2">
    <source>
        <dbReference type="EMBL" id="SNB49406.1"/>
    </source>
</evidence>
<dbReference type="PANTHER" id="PTHR10587">
    <property type="entry name" value="GLYCOSYL TRANSFERASE-RELATED"/>
    <property type="match status" value="1"/>
</dbReference>
<dbReference type="GO" id="GO:0005975">
    <property type="term" value="P:carbohydrate metabolic process"/>
    <property type="evidence" value="ECO:0007669"/>
    <property type="project" value="InterPro"/>
</dbReference>
<dbReference type="SUPFAM" id="SSF88713">
    <property type="entry name" value="Glycoside hydrolase/deacetylase"/>
    <property type="match status" value="1"/>
</dbReference>
<evidence type="ECO:0000313" key="3">
    <source>
        <dbReference type="Proteomes" id="UP000197025"/>
    </source>
</evidence>
<dbReference type="InterPro" id="IPR050248">
    <property type="entry name" value="Polysacc_deacetylase_ArnD"/>
</dbReference>
<name>A0A212PR73_9CHLR</name>
<evidence type="ECO:0000259" key="1">
    <source>
        <dbReference type="PROSITE" id="PS51677"/>
    </source>
</evidence>
<dbReference type="CDD" id="cd10917">
    <property type="entry name" value="CE4_NodB_like_6s_7s"/>
    <property type="match status" value="1"/>
</dbReference>
<organism evidence="2 3">
    <name type="scientific">Thermoflexus hugenholtzii JAD2</name>
    <dbReference type="NCBI Taxonomy" id="877466"/>
    <lineage>
        <taxon>Bacteria</taxon>
        <taxon>Bacillati</taxon>
        <taxon>Chloroflexota</taxon>
        <taxon>Thermoflexia</taxon>
        <taxon>Thermoflexales</taxon>
        <taxon>Thermoflexaceae</taxon>
        <taxon>Thermoflexus</taxon>
    </lineage>
</organism>
<dbReference type="AlphaFoldDB" id="A0A212PR73"/>
<accession>A0A212PR73</accession>
<dbReference type="PANTHER" id="PTHR10587:SF137">
    <property type="entry name" value="4-DEOXY-4-FORMAMIDO-L-ARABINOSE-PHOSPHOUNDECAPRENOL DEFORMYLASE ARND-RELATED"/>
    <property type="match status" value="1"/>
</dbReference>